<dbReference type="OrthoDB" id="312987at2759"/>
<keyword evidence="1" id="KW-0694">RNA-binding</keyword>
<dbReference type="InterPro" id="IPR050441">
    <property type="entry name" value="RBM"/>
</dbReference>
<dbReference type="InterPro" id="IPR012677">
    <property type="entry name" value="Nucleotide-bd_a/b_plait_sf"/>
</dbReference>
<proteinExistence type="predicted"/>
<gene>
    <name evidence="4" type="ORF">SteCoe_3039</name>
</gene>
<dbReference type="SMART" id="SM00361">
    <property type="entry name" value="RRM_1"/>
    <property type="match status" value="1"/>
</dbReference>
<evidence type="ECO:0000256" key="2">
    <source>
        <dbReference type="SAM" id="MobiDB-lite"/>
    </source>
</evidence>
<feature type="domain" description="RRM" evidence="3">
    <location>
        <begin position="17"/>
        <end position="95"/>
    </location>
</feature>
<reference evidence="4 5" key="1">
    <citation type="submission" date="2016-11" db="EMBL/GenBank/DDBJ databases">
        <title>The macronuclear genome of Stentor coeruleus: a giant cell with tiny introns.</title>
        <authorList>
            <person name="Slabodnick M."/>
            <person name="Ruby J.G."/>
            <person name="Reiff S.B."/>
            <person name="Swart E.C."/>
            <person name="Gosai S."/>
            <person name="Prabakaran S."/>
            <person name="Witkowska E."/>
            <person name="Larue G.E."/>
            <person name="Fisher S."/>
            <person name="Freeman R.M."/>
            <person name="Gunawardena J."/>
            <person name="Chu W."/>
            <person name="Stover N.A."/>
            <person name="Gregory B.D."/>
            <person name="Nowacki M."/>
            <person name="Derisi J."/>
            <person name="Roy S.W."/>
            <person name="Marshall W.F."/>
            <person name="Sood P."/>
        </authorList>
    </citation>
    <scope>NUCLEOTIDE SEQUENCE [LARGE SCALE GENOMIC DNA]</scope>
    <source>
        <strain evidence="4">WM001</strain>
    </source>
</reference>
<dbReference type="PROSITE" id="PS50102">
    <property type="entry name" value="RRM"/>
    <property type="match status" value="1"/>
</dbReference>
<feature type="compositionally biased region" description="Basic residues" evidence="2">
    <location>
        <begin position="152"/>
        <end position="168"/>
    </location>
</feature>
<dbReference type="InterPro" id="IPR000504">
    <property type="entry name" value="RRM_dom"/>
</dbReference>
<feature type="region of interest" description="Disordered" evidence="2">
    <location>
        <begin position="1"/>
        <end position="22"/>
    </location>
</feature>
<keyword evidence="5" id="KW-1185">Reference proteome</keyword>
<dbReference type="SUPFAM" id="SSF54928">
    <property type="entry name" value="RNA-binding domain, RBD"/>
    <property type="match status" value="1"/>
</dbReference>
<dbReference type="Proteomes" id="UP000187209">
    <property type="component" value="Unassembled WGS sequence"/>
</dbReference>
<dbReference type="InterPro" id="IPR003954">
    <property type="entry name" value="RRM_euk-type"/>
</dbReference>
<evidence type="ECO:0000259" key="3">
    <source>
        <dbReference type="PROSITE" id="PS50102"/>
    </source>
</evidence>
<accession>A0A1R2CXZ7</accession>
<protein>
    <recommendedName>
        <fullName evidence="3">RRM domain-containing protein</fullName>
    </recommendedName>
</protein>
<dbReference type="GO" id="GO:0003723">
    <property type="term" value="F:RNA binding"/>
    <property type="evidence" value="ECO:0007669"/>
    <property type="project" value="UniProtKB-UniRule"/>
</dbReference>
<dbReference type="PANTHER" id="PTHR48034">
    <property type="entry name" value="TRANSFORMER-2 SEX-DETERMINING PROTEIN-RELATED"/>
    <property type="match status" value="1"/>
</dbReference>
<dbReference type="Gene3D" id="3.30.70.330">
    <property type="match status" value="1"/>
</dbReference>
<dbReference type="Pfam" id="PF00076">
    <property type="entry name" value="RRM_1"/>
    <property type="match status" value="1"/>
</dbReference>
<comment type="caution">
    <text evidence="4">The sequence shown here is derived from an EMBL/GenBank/DDBJ whole genome shotgun (WGS) entry which is preliminary data.</text>
</comment>
<evidence type="ECO:0000256" key="1">
    <source>
        <dbReference type="PROSITE-ProRule" id="PRU00176"/>
    </source>
</evidence>
<name>A0A1R2CXZ7_9CILI</name>
<sequence length="168" mass="19841">MSESPRRRSRSPSNEGNNLYISNLSYRTQEQDLHDKFAKYGKIKYCKVIKDPYTNQSRGFGFVTFESSEDASDARQNLNGCALDGRELRIEVAKRSRAYSPTPGNYLGNPKYRRNGNRSRDSPSRRDSPRRRTDSPRRRESPRRRYESPRRSSPRRRRSPRRYSRSRS</sequence>
<evidence type="ECO:0000313" key="4">
    <source>
        <dbReference type="EMBL" id="OMJ93850.1"/>
    </source>
</evidence>
<dbReference type="InterPro" id="IPR035979">
    <property type="entry name" value="RBD_domain_sf"/>
</dbReference>
<evidence type="ECO:0000313" key="5">
    <source>
        <dbReference type="Proteomes" id="UP000187209"/>
    </source>
</evidence>
<dbReference type="SMART" id="SM00360">
    <property type="entry name" value="RRM"/>
    <property type="match status" value="1"/>
</dbReference>
<dbReference type="EMBL" id="MPUH01000035">
    <property type="protein sequence ID" value="OMJ93850.1"/>
    <property type="molecule type" value="Genomic_DNA"/>
</dbReference>
<feature type="region of interest" description="Disordered" evidence="2">
    <location>
        <begin position="94"/>
        <end position="168"/>
    </location>
</feature>
<dbReference type="AlphaFoldDB" id="A0A1R2CXZ7"/>
<feature type="compositionally biased region" description="Basic and acidic residues" evidence="2">
    <location>
        <begin position="118"/>
        <end position="150"/>
    </location>
</feature>
<organism evidence="4 5">
    <name type="scientific">Stentor coeruleus</name>
    <dbReference type="NCBI Taxonomy" id="5963"/>
    <lineage>
        <taxon>Eukaryota</taxon>
        <taxon>Sar</taxon>
        <taxon>Alveolata</taxon>
        <taxon>Ciliophora</taxon>
        <taxon>Postciliodesmatophora</taxon>
        <taxon>Heterotrichea</taxon>
        <taxon>Heterotrichida</taxon>
        <taxon>Stentoridae</taxon>
        <taxon>Stentor</taxon>
    </lineage>
</organism>